<reference evidence="1" key="1">
    <citation type="submission" date="2014-11" db="EMBL/GenBank/DDBJ databases">
        <authorList>
            <person name="Amaro Gonzalez C."/>
        </authorList>
    </citation>
    <scope>NUCLEOTIDE SEQUENCE</scope>
</reference>
<dbReference type="EMBL" id="GBXM01012484">
    <property type="protein sequence ID" value="JAH96093.1"/>
    <property type="molecule type" value="Transcribed_RNA"/>
</dbReference>
<reference evidence="1" key="2">
    <citation type="journal article" date="2015" name="Fish Shellfish Immunol.">
        <title>Early steps in the European eel (Anguilla anguilla)-Vibrio vulnificus interaction in the gills: Role of the RtxA13 toxin.</title>
        <authorList>
            <person name="Callol A."/>
            <person name="Pajuelo D."/>
            <person name="Ebbesson L."/>
            <person name="Teles M."/>
            <person name="MacKenzie S."/>
            <person name="Amaro C."/>
        </authorList>
    </citation>
    <scope>NUCLEOTIDE SEQUENCE</scope>
</reference>
<proteinExistence type="predicted"/>
<evidence type="ECO:0000313" key="1">
    <source>
        <dbReference type="EMBL" id="JAH96093.1"/>
    </source>
</evidence>
<dbReference type="AlphaFoldDB" id="A0A0E9X319"/>
<sequence length="71" mass="8130">MLCKCILITKMVQVTDKNKKNSYQCRTVNHLHVVDAEWSISSEKRVLLELRVHYSESVCVCGGGGCQRKKF</sequence>
<organism evidence="1">
    <name type="scientific">Anguilla anguilla</name>
    <name type="common">European freshwater eel</name>
    <name type="synonym">Muraena anguilla</name>
    <dbReference type="NCBI Taxonomy" id="7936"/>
    <lineage>
        <taxon>Eukaryota</taxon>
        <taxon>Metazoa</taxon>
        <taxon>Chordata</taxon>
        <taxon>Craniata</taxon>
        <taxon>Vertebrata</taxon>
        <taxon>Euteleostomi</taxon>
        <taxon>Actinopterygii</taxon>
        <taxon>Neopterygii</taxon>
        <taxon>Teleostei</taxon>
        <taxon>Anguilliformes</taxon>
        <taxon>Anguillidae</taxon>
        <taxon>Anguilla</taxon>
    </lineage>
</organism>
<name>A0A0E9X319_ANGAN</name>
<accession>A0A0E9X319</accession>
<protein>
    <submittedName>
        <fullName evidence="1">Uncharacterized protein</fullName>
    </submittedName>
</protein>